<evidence type="ECO:0000259" key="1">
    <source>
        <dbReference type="Pfam" id="PF18990"/>
    </source>
</evidence>
<dbReference type="OrthoDB" id="1489601at2"/>
<dbReference type="InParanoid" id="A0A1I2D1P4"/>
<organism evidence="2 3">
    <name type="scientific">Thermophagus xiamenensis</name>
    <dbReference type="NCBI Taxonomy" id="385682"/>
    <lineage>
        <taxon>Bacteria</taxon>
        <taxon>Pseudomonadati</taxon>
        <taxon>Bacteroidota</taxon>
        <taxon>Bacteroidia</taxon>
        <taxon>Marinilabiliales</taxon>
        <taxon>Marinilabiliaceae</taxon>
        <taxon>Thermophagus</taxon>
    </lineage>
</organism>
<sequence>MKAVFYILFLIILYLFVLVPLSAQNPMGLYFMETIPQSQKLNPAFQPRANGFFSMPSVNVLMQSDMAFKDAFQDKGSEWVTPLSRRFDYSDLYQVIGKAANFNHYTEADLMGIGFRSGKDYFSFSVGLRNVLQTGLPADLFKITELGFPEDEQFDFSSLRIKQALYYQFAFGYSRQWNDQWTFGIKVKPLFGVFGGITDIDRFQLNTSHLQWDLLVSGQIHTSGPLDVEEGQPGDFPESIEMRDLSDDEVGDYFGGFNNFGLAFDLGAEYRPDSLWTFSVALNNLGSLKFKNDLNTLAFDGAYAFDGISVEGTDDDEIEQAFEDIGDSIKTVINYDVNHDKFRIPLSPEIYLGASYQWTPAVSFGLLSRSIFQKYNFRQDFCLSANLQPYSFVSFNLNYSKRIKGGSGLGMASSILFGPLQLFLAADYMPLRYAQVSFDDEEDSFPMAYRQKDLSFLFGLNFIFGRHGTRNKQPRSE</sequence>
<evidence type="ECO:0000313" key="3">
    <source>
        <dbReference type="Proteomes" id="UP000181976"/>
    </source>
</evidence>
<dbReference type="RefSeq" id="WP_010527734.1">
    <property type="nucleotide sequence ID" value="NZ_AFSL01000060.1"/>
</dbReference>
<dbReference type="Proteomes" id="UP000181976">
    <property type="component" value="Unassembled WGS sequence"/>
</dbReference>
<dbReference type="EMBL" id="FONA01000017">
    <property type="protein sequence ID" value="SFE74436.1"/>
    <property type="molecule type" value="Genomic_DNA"/>
</dbReference>
<feature type="domain" description="DUF5723" evidence="1">
    <location>
        <begin position="43"/>
        <end position="427"/>
    </location>
</feature>
<reference evidence="2 3" key="1">
    <citation type="submission" date="2016-10" db="EMBL/GenBank/DDBJ databases">
        <authorList>
            <person name="de Groot N.N."/>
        </authorList>
    </citation>
    <scope>NUCLEOTIDE SEQUENCE [LARGE SCALE GENOMIC DNA]</scope>
    <source>
        <strain evidence="2 3">DSM 19012</strain>
    </source>
</reference>
<proteinExistence type="predicted"/>
<keyword evidence="3" id="KW-1185">Reference proteome</keyword>
<dbReference type="STRING" id="385682.SAMN05444380_11782"/>
<dbReference type="AlphaFoldDB" id="A0A1I2D1P4"/>
<dbReference type="eggNOG" id="COG2885">
    <property type="taxonomic scope" value="Bacteria"/>
</dbReference>
<gene>
    <name evidence="2" type="ORF">SAMN05444380_11782</name>
</gene>
<name>A0A1I2D1P4_9BACT</name>
<protein>
    <recommendedName>
        <fullName evidence="1">DUF5723 domain-containing protein</fullName>
    </recommendedName>
</protein>
<accession>A0A1I2D1P4</accession>
<dbReference type="InterPro" id="IPR043781">
    <property type="entry name" value="DUF5723"/>
</dbReference>
<dbReference type="Pfam" id="PF18990">
    <property type="entry name" value="DUF5723"/>
    <property type="match status" value="1"/>
</dbReference>
<evidence type="ECO:0000313" key="2">
    <source>
        <dbReference type="EMBL" id="SFE74436.1"/>
    </source>
</evidence>